<feature type="domain" description="Crinkler effector protein N-terminal" evidence="4">
    <location>
        <begin position="4"/>
        <end position="115"/>
    </location>
</feature>
<comment type="subcellular location">
    <subcellularLocation>
        <location evidence="1">Host cell</location>
    </subcellularLocation>
    <subcellularLocation>
        <location evidence="2">Secreted</location>
    </subcellularLocation>
</comment>
<comment type="caution">
    <text evidence="5">The sequence shown here is derived from an EMBL/GenBank/DDBJ whole genome shotgun (WGS) entry which is preliminary data.</text>
</comment>
<dbReference type="InterPro" id="IPR045379">
    <property type="entry name" value="Crinkler_N"/>
</dbReference>
<dbReference type="GO" id="GO:0005576">
    <property type="term" value="C:extracellular region"/>
    <property type="evidence" value="ECO:0007669"/>
    <property type="project" value="UniProtKB-SubCell"/>
</dbReference>
<evidence type="ECO:0000256" key="1">
    <source>
        <dbReference type="ARBA" id="ARBA00004340"/>
    </source>
</evidence>
<dbReference type="Proteomes" id="UP001259832">
    <property type="component" value="Unassembled WGS sequence"/>
</dbReference>
<dbReference type="EMBL" id="JASMQC010000020">
    <property type="protein sequence ID" value="KAK1937055.1"/>
    <property type="molecule type" value="Genomic_DNA"/>
</dbReference>
<dbReference type="Pfam" id="PF20147">
    <property type="entry name" value="Crinkler"/>
    <property type="match status" value="1"/>
</dbReference>
<keyword evidence="3" id="KW-0964">Secreted</keyword>
<dbReference type="AlphaFoldDB" id="A0AAD9LHX5"/>
<proteinExistence type="predicted"/>
<evidence type="ECO:0000313" key="5">
    <source>
        <dbReference type="EMBL" id="KAK1937055.1"/>
    </source>
</evidence>
<keyword evidence="6" id="KW-1185">Reference proteome</keyword>
<organism evidence="5 6">
    <name type="scientific">Phytophthora citrophthora</name>
    <dbReference type="NCBI Taxonomy" id="4793"/>
    <lineage>
        <taxon>Eukaryota</taxon>
        <taxon>Sar</taxon>
        <taxon>Stramenopiles</taxon>
        <taxon>Oomycota</taxon>
        <taxon>Peronosporomycetes</taxon>
        <taxon>Peronosporales</taxon>
        <taxon>Peronosporaceae</taxon>
        <taxon>Phytophthora</taxon>
    </lineage>
</organism>
<protein>
    <recommendedName>
        <fullName evidence="4">Crinkler effector protein N-terminal domain-containing protein</fullName>
    </recommendedName>
</protein>
<dbReference type="GO" id="GO:0043657">
    <property type="term" value="C:host cell"/>
    <property type="evidence" value="ECO:0007669"/>
    <property type="project" value="UniProtKB-SubCell"/>
</dbReference>
<name>A0AAD9LHX5_9STRA</name>
<gene>
    <name evidence="5" type="ORF">P3T76_009833</name>
</gene>
<evidence type="ECO:0000259" key="4">
    <source>
        <dbReference type="Pfam" id="PF20147"/>
    </source>
</evidence>
<evidence type="ECO:0000256" key="3">
    <source>
        <dbReference type="ARBA" id="ARBA00022525"/>
    </source>
</evidence>
<evidence type="ECO:0000256" key="2">
    <source>
        <dbReference type="ARBA" id="ARBA00004613"/>
    </source>
</evidence>
<reference evidence="5" key="1">
    <citation type="submission" date="2023-08" db="EMBL/GenBank/DDBJ databases">
        <title>Reference Genome Resource for the Citrus Pathogen Phytophthora citrophthora.</title>
        <authorList>
            <person name="Moller H."/>
            <person name="Coetzee B."/>
            <person name="Rose L.J."/>
            <person name="Van Niekerk J.M."/>
        </authorList>
    </citation>
    <scope>NUCLEOTIDE SEQUENCE</scope>
    <source>
        <strain evidence="5">STE-U-9442</strain>
    </source>
</reference>
<evidence type="ECO:0000313" key="6">
    <source>
        <dbReference type="Proteomes" id="UP001259832"/>
    </source>
</evidence>
<accession>A0AAD9LHX5</accession>
<sequence length="214" mass="24203">MELELLIALDGMLGSVFSVIIDANKSVDELRKAIIKKIQNGFKDVELDELQLFLAKTESGEWLPDDENLDKLLLNKVDTSKMQQLNMSWKLNNEKLALYGSDVSLGEGVVRVLVKIGLKRPAEDERVGGPIRLKTGDLEATLLDIIRTLEALLLNTLRVFEKLPVSESEFQLDNLSTIRQSGNPIVMTPELHAFWEEFGELLPFYFVRLEEGVF</sequence>